<accession>A0A1Z5K268</accession>
<protein>
    <recommendedName>
        <fullName evidence="6">4'-phosphopantetheinyl transferase domain-containing protein</fullName>
    </recommendedName>
</protein>
<dbReference type="GO" id="GO:0009366">
    <property type="term" value="C:enterobactin synthetase complex"/>
    <property type="evidence" value="ECO:0007669"/>
    <property type="project" value="InterPro"/>
</dbReference>
<dbReference type="PANTHER" id="PTHR38096:SF1">
    <property type="entry name" value="ENTEROBACTIN SYNTHASE COMPONENT D"/>
    <property type="match status" value="1"/>
</dbReference>
<dbReference type="InterPro" id="IPR008278">
    <property type="entry name" value="4-PPantetheinyl_Trfase_dom"/>
</dbReference>
<dbReference type="GO" id="GO:0008897">
    <property type="term" value="F:holo-[acyl-carrier-protein] synthase activity"/>
    <property type="evidence" value="ECO:0007669"/>
    <property type="project" value="InterPro"/>
</dbReference>
<sequence length="268" mass="30210">MTIMMIRSVDAWAPSKRLVCRSTSLYLESSLRTVSGTSVDSTTNKLWDEELPVGARCVALQLQETNQQHWIPTVLHPLELEYGRQLPSFKTRNSFFLGRLALRQVLDTKEPILKDAYGRPRLPAGYVASISHKGPVGVALLQASMMGSIGVDLEYSHGNPNVARKVLTPHEQESLGQIPTVTPEEEVLLRFSMKESLYKAMHPYLCHYVGFQQVEVQPTADGRGHVQLLFPNATRLSDVQIYWQRMGPYFLSSCRVLPVSVTNENRKE</sequence>
<dbReference type="InterPro" id="IPR041354">
    <property type="entry name" value="4PPT_N"/>
</dbReference>
<keyword evidence="5" id="KW-1185">Reference proteome</keyword>
<proteinExistence type="predicted"/>
<evidence type="ECO:0000259" key="2">
    <source>
        <dbReference type="Pfam" id="PF01648"/>
    </source>
</evidence>
<feature type="domain" description="4'-phosphopantetheinyl transferase N-terminal" evidence="3">
    <location>
        <begin position="91"/>
        <end position="140"/>
    </location>
</feature>
<dbReference type="GO" id="GO:0005886">
    <property type="term" value="C:plasma membrane"/>
    <property type="evidence" value="ECO:0007669"/>
    <property type="project" value="TreeGrafter"/>
</dbReference>
<dbReference type="InParanoid" id="A0A1Z5K268"/>
<dbReference type="Pfam" id="PF01648">
    <property type="entry name" value="ACPS"/>
    <property type="match status" value="1"/>
</dbReference>
<dbReference type="OrthoDB" id="47193at2759"/>
<dbReference type="Gene3D" id="3.90.470.20">
    <property type="entry name" value="4'-phosphopantetheinyl transferase domain"/>
    <property type="match status" value="1"/>
</dbReference>
<evidence type="ECO:0000259" key="3">
    <source>
        <dbReference type="Pfam" id="PF17837"/>
    </source>
</evidence>
<keyword evidence="1" id="KW-0808">Transferase</keyword>
<evidence type="ECO:0000256" key="1">
    <source>
        <dbReference type="ARBA" id="ARBA00022679"/>
    </source>
</evidence>
<dbReference type="GO" id="GO:0009239">
    <property type="term" value="P:enterobactin biosynthetic process"/>
    <property type="evidence" value="ECO:0007669"/>
    <property type="project" value="InterPro"/>
</dbReference>
<name>A0A1Z5K268_FISSO</name>
<dbReference type="SUPFAM" id="SSF56214">
    <property type="entry name" value="4'-phosphopantetheinyl transferase"/>
    <property type="match status" value="2"/>
</dbReference>
<evidence type="ECO:0000313" key="5">
    <source>
        <dbReference type="Proteomes" id="UP000198406"/>
    </source>
</evidence>
<dbReference type="InterPro" id="IPR003542">
    <property type="entry name" value="Enbac_synth_compD-like"/>
</dbReference>
<dbReference type="AlphaFoldDB" id="A0A1Z5K268"/>
<dbReference type="EMBL" id="BDSP01000147">
    <property type="protein sequence ID" value="GAX20354.1"/>
    <property type="molecule type" value="Genomic_DNA"/>
</dbReference>
<feature type="domain" description="4'-phosphopantetheinyl transferase" evidence="2">
    <location>
        <begin position="148"/>
        <end position="229"/>
    </location>
</feature>
<organism evidence="4 5">
    <name type="scientific">Fistulifera solaris</name>
    <name type="common">Oleaginous diatom</name>
    <dbReference type="NCBI Taxonomy" id="1519565"/>
    <lineage>
        <taxon>Eukaryota</taxon>
        <taxon>Sar</taxon>
        <taxon>Stramenopiles</taxon>
        <taxon>Ochrophyta</taxon>
        <taxon>Bacillariophyta</taxon>
        <taxon>Bacillariophyceae</taxon>
        <taxon>Bacillariophycidae</taxon>
        <taxon>Naviculales</taxon>
        <taxon>Naviculaceae</taxon>
        <taxon>Fistulifera</taxon>
    </lineage>
</organism>
<dbReference type="Proteomes" id="UP000198406">
    <property type="component" value="Unassembled WGS sequence"/>
</dbReference>
<dbReference type="PANTHER" id="PTHR38096">
    <property type="entry name" value="ENTEROBACTIN SYNTHASE COMPONENT D"/>
    <property type="match status" value="1"/>
</dbReference>
<reference evidence="4 5" key="1">
    <citation type="journal article" date="2015" name="Plant Cell">
        <title>Oil accumulation by the oleaginous diatom Fistulifera solaris as revealed by the genome and transcriptome.</title>
        <authorList>
            <person name="Tanaka T."/>
            <person name="Maeda Y."/>
            <person name="Veluchamy A."/>
            <person name="Tanaka M."/>
            <person name="Abida H."/>
            <person name="Marechal E."/>
            <person name="Bowler C."/>
            <person name="Muto M."/>
            <person name="Sunaga Y."/>
            <person name="Tanaka M."/>
            <person name="Yoshino T."/>
            <person name="Taniguchi T."/>
            <person name="Fukuda Y."/>
            <person name="Nemoto M."/>
            <person name="Matsumoto M."/>
            <person name="Wong P.S."/>
            <person name="Aburatani S."/>
            <person name="Fujibuchi W."/>
        </authorList>
    </citation>
    <scope>NUCLEOTIDE SEQUENCE [LARGE SCALE GENOMIC DNA]</scope>
    <source>
        <strain evidence="4 5">JPCC DA0580</strain>
    </source>
</reference>
<comment type="caution">
    <text evidence="4">The sequence shown here is derived from an EMBL/GenBank/DDBJ whole genome shotgun (WGS) entry which is preliminary data.</text>
</comment>
<dbReference type="GO" id="GO:0000287">
    <property type="term" value="F:magnesium ion binding"/>
    <property type="evidence" value="ECO:0007669"/>
    <property type="project" value="InterPro"/>
</dbReference>
<gene>
    <name evidence="4" type="ORF">FisN_9Hh064</name>
</gene>
<dbReference type="InterPro" id="IPR037143">
    <property type="entry name" value="4-PPantetheinyl_Trfase_dom_sf"/>
</dbReference>
<dbReference type="Pfam" id="PF17837">
    <property type="entry name" value="4PPT_N"/>
    <property type="match status" value="1"/>
</dbReference>
<evidence type="ECO:0000313" key="4">
    <source>
        <dbReference type="EMBL" id="GAX20354.1"/>
    </source>
</evidence>
<evidence type="ECO:0008006" key="6">
    <source>
        <dbReference type="Google" id="ProtNLM"/>
    </source>
</evidence>